<name>A0A426XBU8_ENSVE</name>
<protein>
    <submittedName>
        <fullName evidence="1">Uncharacterized protein</fullName>
    </submittedName>
</protein>
<evidence type="ECO:0000313" key="2">
    <source>
        <dbReference type="Proteomes" id="UP000287651"/>
    </source>
</evidence>
<dbReference type="EMBL" id="AMZH03022846">
    <property type="protein sequence ID" value="RRT36969.1"/>
    <property type="molecule type" value="Genomic_DNA"/>
</dbReference>
<sequence>MVVAVTMSTIKMGSWELLSCQFQHHLLSLSDYINVDTDGRAIMASTTNMVTGSTRSWGRHSSCCVGSSTTSCRAALSLLCIYVNVGIVVER</sequence>
<reference evidence="1 2" key="1">
    <citation type="journal article" date="2014" name="Agronomy (Basel)">
        <title>A Draft Genome Sequence for Ensete ventricosum, the Drought-Tolerant Tree Against Hunger.</title>
        <authorList>
            <person name="Harrison J."/>
            <person name="Moore K.A."/>
            <person name="Paszkiewicz K."/>
            <person name="Jones T."/>
            <person name="Grant M."/>
            <person name="Ambacheew D."/>
            <person name="Muzemil S."/>
            <person name="Studholme D.J."/>
        </authorList>
    </citation>
    <scope>NUCLEOTIDE SEQUENCE [LARGE SCALE GENOMIC DNA]</scope>
</reference>
<dbReference type="Proteomes" id="UP000287651">
    <property type="component" value="Unassembled WGS sequence"/>
</dbReference>
<comment type="caution">
    <text evidence="1">The sequence shown here is derived from an EMBL/GenBank/DDBJ whole genome shotgun (WGS) entry which is preliminary data.</text>
</comment>
<dbReference type="AlphaFoldDB" id="A0A426XBU8"/>
<evidence type="ECO:0000313" key="1">
    <source>
        <dbReference type="EMBL" id="RRT36969.1"/>
    </source>
</evidence>
<accession>A0A426XBU8</accession>
<proteinExistence type="predicted"/>
<organism evidence="1 2">
    <name type="scientific">Ensete ventricosum</name>
    <name type="common">Abyssinian banana</name>
    <name type="synonym">Musa ensete</name>
    <dbReference type="NCBI Taxonomy" id="4639"/>
    <lineage>
        <taxon>Eukaryota</taxon>
        <taxon>Viridiplantae</taxon>
        <taxon>Streptophyta</taxon>
        <taxon>Embryophyta</taxon>
        <taxon>Tracheophyta</taxon>
        <taxon>Spermatophyta</taxon>
        <taxon>Magnoliopsida</taxon>
        <taxon>Liliopsida</taxon>
        <taxon>Zingiberales</taxon>
        <taxon>Musaceae</taxon>
        <taxon>Ensete</taxon>
    </lineage>
</organism>
<gene>
    <name evidence="1" type="ORF">B296_00052168</name>
</gene>